<reference evidence="3" key="1">
    <citation type="journal article" date="2014" name="Genome Announc.">
        <title>Draft genome sequence of Colletotrichum sublineola, a destructive pathogen of cultivated sorghum.</title>
        <authorList>
            <person name="Baroncelli R."/>
            <person name="Sanz-Martin J.M."/>
            <person name="Rech G.E."/>
            <person name="Sukno S.A."/>
            <person name="Thon M.R."/>
        </authorList>
    </citation>
    <scope>NUCLEOTIDE SEQUENCE [LARGE SCALE GENOMIC DNA]</scope>
    <source>
        <strain evidence="3">TX430BB</strain>
    </source>
</reference>
<name>A0A066WTL5_COLSU</name>
<dbReference type="EMBL" id="JMSE01001560">
    <property type="protein sequence ID" value="KDN60012.1"/>
    <property type="molecule type" value="Genomic_DNA"/>
</dbReference>
<evidence type="ECO:0008006" key="4">
    <source>
        <dbReference type="Google" id="ProtNLM"/>
    </source>
</evidence>
<dbReference type="HOGENOM" id="CLU_1885641_0_0_1"/>
<gene>
    <name evidence="2" type="ORF">CSUB01_08023</name>
</gene>
<dbReference type="SUPFAM" id="SSF54160">
    <property type="entry name" value="Chromo domain-like"/>
    <property type="match status" value="2"/>
</dbReference>
<dbReference type="InterPro" id="IPR016197">
    <property type="entry name" value="Chromo-like_dom_sf"/>
</dbReference>
<dbReference type="OrthoDB" id="4845854at2759"/>
<dbReference type="Gene3D" id="2.40.50.40">
    <property type="match status" value="1"/>
</dbReference>
<sequence>MKRHSVEQSSSNEDASMTEWQVKRIQGHSVVHGATYYHVVWKPTWESEDKLPHMLPAITAWNVCHGYPECRTTSSDQFYATLEHWSGKVTGRKTVDGRAYYKIQWDATMEPEANLENAESAVSEYWDTWTKPRSA</sequence>
<comment type="caution">
    <text evidence="2">The sequence shown here is derived from an EMBL/GenBank/DDBJ whole genome shotgun (WGS) entry which is preliminary data.</text>
</comment>
<comment type="subunit">
    <text evidence="1">Component of the NuA4 histone acetyltransferase complex.</text>
</comment>
<dbReference type="CDD" id="cd00024">
    <property type="entry name" value="CD_CSD"/>
    <property type="match status" value="2"/>
</dbReference>
<dbReference type="AlphaFoldDB" id="A0A066WTL5"/>
<accession>A0A066WTL5</accession>
<evidence type="ECO:0000256" key="1">
    <source>
        <dbReference type="ARBA" id="ARBA00011353"/>
    </source>
</evidence>
<evidence type="ECO:0000313" key="3">
    <source>
        <dbReference type="Proteomes" id="UP000027238"/>
    </source>
</evidence>
<keyword evidence="3" id="KW-1185">Reference proteome</keyword>
<protein>
    <recommendedName>
        <fullName evidence="4">Chromo domain-containing protein</fullName>
    </recommendedName>
</protein>
<proteinExistence type="predicted"/>
<dbReference type="Proteomes" id="UP000027238">
    <property type="component" value="Unassembled WGS sequence"/>
</dbReference>
<organism evidence="2 3">
    <name type="scientific">Colletotrichum sublineola</name>
    <name type="common">Sorghum anthracnose fungus</name>
    <dbReference type="NCBI Taxonomy" id="1173701"/>
    <lineage>
        <taxon>Eukaryota</taxon>
        <taxon>Fungi</taxon>
        <taxon>Dikarya</taxon>
        <taxon>Ascomycota</taxon>
        <taxon>Pezizomycotina</taxon>
        <taxon>Sordariomycetes</taxon>
        <taxon>Hypocreomycetidae</taxon>
        <taxon>Glomerellales</taxon>
        <taxon>Glomerellaceae</taxon>
        <taxon>Colletotrichum</taxon>
        <taxon>Colletotrichum graminicola species complex</taxon>
    </lineage>
</organism>
<evidence type="ECO:0000313" key="2">
    <source>
        <dbReference type="EMBL" id="KDN60012.1"/>
    </source>
</evidence>